<evidence type="ECO:0000256" key="1">
    <source>
        <dbReference type="SAM" id="MobiDB-lite"/>
    </source>
</evidence>
<dbReference type="EMBL" id="CP062941">
    <property type="protein sequence ID" value="QOL51173.1"/>
    <property type="molecule type" value="Genomic_DNA"/>
</dbReference>
<name>A0A7L9U7Y8_9BURK</name>
<dbReference type="AlphaFoldDB" id="A0A7L9U7Y8"/>
<evidence type="ECO:0000313" key="3">
    <source>
        <dbReference type="Proteomes" id="UP000593875"/>
    </source>
</evidence>
<reference evidence="2 3" key="1">
    <citation type="submission" date="2020-10" db="EMBL/GenBank/DDBJ databases">
        <title>Genome sequencing of Massilia sp. LPB0304.</title>
        <authorList>
            <person name="Kim J."/>
        </authorList>
    </citation>
    <scope>NUCLEOTIDE SEQUENCE [LARGE SCALE GENOMIC DNA]</scope>
    <source>
        <strain evidence="2 3">LPB0304</strain>
    </source>
</reference>
<protein>
    <submittedName>
        <fullName evidence="2">Uncharacterized protein</fullName>
    </submittedName>
</protein>
<proteinExistence type="predicted"/>
<gene>
    <name evidence="2" type="ORF">LPB04_07850</name>
</gene>
<accession>A0A7L9U7Y8</accession>
<dbReference type="RefSeq" id="WP_193688151.1">
    <property type="nucleotide sequence ID" value="NZ_CP062941.1"/>
</dbReference>
<feature type="compositionally biased region" description="Basic and acidic residues" evidence="1">
    <location>
        <begin position="1"/>
        <end position="41"/>
    </location>
</feature>
<keyword evidence="3" id="KW-1185">Reference proteome</keyword>
<organism evidence="2 3">
    <name type="scientific">Massilia litorea</name>
    <dbReference type="NCBI Taxonomy" id="2769491"/>
    <lineage>
        <taxon>Bacteria</taxon>
        <taxon>Pseudomonadati</taxon>
        <taxon>Pseudomonadota</taxon>
        <taxon>Betaproteobacteria</taxon>
        <taxon>Burkholderiales</taxon>
        <taxon>Oxalobacteraceae</taxon>
        <taxon>Telluria group</taxon>
        <taxon>Massilia</taxon>
    </lineage>
</organism>
<dbReference type="KEGG" id="mlir:LPB04_07850"/>
<feature type="region of interest" description="Disordered" evidence="1">
    <location>
        <begin position="1"/>
        <end position="109"/>
    </location>
</feature>
<feature type="compositionally biased region" description="Basic and acidic residues" evidence="1">
    <location>
        <begin position="83"/>
        <end position="95"/>
    </location>
</feature>
<dbReference type="Proteomes" id="UP000593875">
    <property type="component" value="Chromosome"/>
</dbReference>
<sequence length="109" mass="12037">MVIETKDRFVNTDAKIENDGVKRQPHERDESPDGQDQEPRGIMKQAAEDLAQGLVDTDLRNTPGISEAVEPKAGATGQANPQPDRHESMRDHDTARPVPRPSNEQGQKS</sequence>
<evidence type="ECO:0000313" key="2">
    <source>
        <dbReference type="EMBL" id="QOL51173.1"/>
    </source>
</evidence>